<reference evidence="10" key="1">
    <citation type="submission" date="2022-12" db="EMBL/GenBank/DDBJ databases">
        <authorList>
            <person name="Petersen C."/>
        </authorList>
    </citation>
    <scope>NUCLEOTIDE SEQUENCE</scope>
    <source>
        <strain evidence="10">IBT 35675</strain>
    </source>
</reference>
<evidence type="ECO:0000259" key="9">
    <source>
        <dbReference type="PROSITE" id="PS50002"/>
    </source>
</evidence>
<evidence type="ECO:0000256" key="6">
    <source>
        <dbReference type="PROSITE-ProRule" id="PRU00192"/>
    </source>
</evidence>
<dbReference type="SMART" id="SM00326">
    <property type="entry name" value="SH3"/>
    <property type="match status" value="1"/>
</dbReference>
<feature type="compositionally biased region" description="Basic and acidic residues" evidence="7">
    <location>
        <begin position="74"/>
        <end position="84"/>
    </location>
</feature>
<keyword evidence="3 8" id="KW-0812">Transmembrane</keyword>
<evidence type="ECO:0000256" key="4">
    <source>
        <dbReference type="ARBA" id="ARBA00022989"/>
    </source>
</evidence>
<dbReference type="InterPro" id="IPR001452">
    <property type="entry name" value="SH3_domain"/>
</dbReference>
<feature type="compositionally biased region" description="Low complexity" evidence="7">
    <location>
        <begin position="148"/>
        <end position="157"/>
    </location>
</feature>
<protein>
    <recommendedName>
        <fullName evidence="9">SH3 domain-containing protein</fullName>
    </recommendedName>
</protein>
<dbReference type="GO" id="GO:0016020">
    <property type="term" value="C:membrane"/>
    <property type="evidence" value="ECO:0007669"/>
    <property type="project" value="UniProtKB-SubCell"/>
</dbReference>
<proteinExistence type="predicted"/>
<keyword evidence="11" id="KW-1185">Reference proteome</keyword>
<keyword evidence="2 6" id="KW-0728">SH3 domain</keyword>
<reference evidence="10" key="2">
    <citation type="journal article" date="2023" name="IMA Fungus">
        <title>Comparative genomic study of the Penicillium genus elucidates a diverse pangenome and 15 lateral gene transfer events.</title>
        <authorList>
            <person name="Petersen C."/>
            <person name="Sorensen T."/>
            <person name="Nielsen M.R."/>
            <person name="Sondergaard T.E."/>
            <person name="Sorensen J.L."/>
            <person name="Fitzpatrick D.A."/>
            <person name="Frisvad J.C."/>
            <person name="Nielsen K.L."/>
        </authorList>
    </citation>
    <scope>NUCLEOTIDE SEQUENCE</scope>
    <source>
        <strain evidence="10">IBT 35675</strain>
    </source>
</reference>
<feature type="compositionally biased region" description="Low complexity" evidence="7">
    <location>
        <begin position="127"/>
        <end position="139"/>
    </location>
</feature>
<dbReference type="InterPro" id="IPR051694">
    <property type="entry name" value="Immunoregulatory_rcpt-like"/>
</dbReference>
<dbReference type="EMBL" id="JAPZBR010000008">
    <property type="protein sequence ID" value="KAJ5342925.1"/>
    <property type="molecule type" value="Genomic_DNA"/>
</dbReference>
<feature type="compositionally biased region" description="Low complexity" evidence="7">
    <location>
        <begin position="374"/>
        <end position="384"/>
    </location>
</feature>
<feature type="compositionally biased region" description="Low complexity" evidence="7">
    <location>
        <begin position="257"/>
        <end position="276"/>
    </location>
</feature>
<feature type="region of interest" description="Disordered" evidence="7">
    <location>
        <begin position="33"/>
        <end position="276"/>
    </location>
</feature>
<dbReference type="PANTHER" id="PTHR15549:SF30">
    <property type="entry name" value="MID2 DOMAIN-CONTAINING PROTEIN"/>
    <property type="match status" value="1"/>
</dbReference>
<feature type="compositionally biased region" description="Low complexity" evidence="7">
    <location>
        <begin position="236"/>
        <end position="247"/>
    </location>
</feature>
<dbReference type="GO" id="GO:0071944">
    <property type="term" value="C:cell periphery"/>
    <property type="evidence" value="ECO:0007669"/>
    <property type="project" value="UniProtKB-ARBA"/>
</dbReference>
<feature type="compositionally biased region" description="Polar residues" evidence="7">
    <location>
        <begin position="223"/>
        <end position="235"/>
    </location>
</feature>
<feature type="domain" description="SH3" evidence="9">
    <location>
        <begin position="471"/>
        <end position="532"/>
    </location>
</feature>
<feature type="compositionally biased region" description="Polar residues" evidence="7">
    <location>
        <begin position="88"/>
        <end position="97"/>
    </location>
</feature>
<dbReference type="CDD" id="cd00174">
    <property type="entry name" value="SH3"/>
    <property type="match status" value="1"/>
</dbReference>
<accession>A0A9W9QT12</accession>
<feature type="region of interest" description="Disordered" evidence="7">
    <location>
        <begin position="364"/>
        <end position="393"/>
    </location>
</feature>
<evidence type="ECO:0000256" key="3">
    <source>
        <dbReference type="ARBA" id="ARBA00022692"/>
    </source>
</evidence>
<name>A0A9W9QT12_PENBR</name>
<feature type="compositionally biased region" description="Polar residues" evidence="7">
    <location>
        <begin position="534"/>
        <end position="550"/>
    </location>
</feature>
<comment type="subcellular location">
    <subcellularLocation>
        <location evidence="1">Membrane</location>
        <topology evidence="1">Single-pass membrane protein</topology>
    </subcellularLocation>
</comment>
<dbReference type="InterPro" id="IPR036028">
    <property type="entry name" value="SH3-like_dom_sf"/>
</dbReference>
<evidence type="ECO:0000313" key="10">
    <source>
        <dbReference type="EMBL" id="KAJ5342925.1"/>
    </source>
</evidence>
<feature type="compositionally biased region" description="Gly residues" evidence="7">
    <location>
        <begin position="112"/>
        <end position="126"/>
    </location>
</feature>
<sequence>MSIGVSVDFYNARSQVDQQSSWASPVPAAHIVSNTGATGIGAGQSSPNGPQSSYQLSGQPSTPNTQSPAVPDDGQYHPNHEGSADKGTASNTQSQQGGKALSSTSQQVGSGQQTGGGLQSGNGQQAGNGLQTTAGQQGALEGGQKAPSSQGQQSSSQNMTPAQNQDGQYHPDSTWNQQNSANDNSGQASHAPSQQQDGSQVQPNQQGAPVQHGASMQADKIDQSNWNQAASTNDWTSPASSAPSPTATEKEPHHTSAEASTSAPSLPASQSSQSSDTSATSAAASAGIALAVIAALGLIAVLILLPLYKKRKRLRKLLGHDQKVVIMEQPPKNRMQPVNEFMARSYSHSHRMVRSATGYFKYKRQTPPQFPQTSRAPSSSSRKSSNQEKPHPTITAVQASHSTLPPTLHYSPPASFATWSTERSKSSSNNSVAPSHDERQVESPTSNLGQFYGLGSVENLSMGNLVAVNPLMNKIYSVEMDYNSGKPGQLVLRVGQRLTILQVYDHGWAVAVRLDSPEAGLVPRSHISAVPDQNPLQTSDAIPKSNRNSLVPQPITALTSRFYSLFSHNSQNRHPSSPV</sequence>
<dbReference type="Proteomes" id="UP001148299">
    <property type="component" value="Unassembled WGS sequence"/>
</dbReference>
<dbReference type="AlphaFoldDB" id="A0A9W9QT12"/>
<dbReference type="SUPFAM" id="SSF50044">
    <property type="entry name" value="SH3-domain"/>
    <property type="match status" value="1"/>
</dbReference>
<feature type="compositionally biased region" description="Polar residues" evidence="7">
    <location>
        <begin position="33"/>
        <end position="68"/>
    </location>
</feature>
<organism evidence="10 11">
    <name type="scientific">Penicillium brevicompactum</name>
    <dbReference type="NCBI Taxonomy" id="5074"/>
    <lineage>
        <taxon>Eukaryota</taxon>
        <taxon>Fungi</taxon>
        <taxon>Dikarya</taxon>
        <taxon>Ascomycota</taxon>
        <taxon>Pezizomycotina</taxon>
        <taxon>Eurotiomycetes</taxon>
        <taxon>Eurotiomycetidae</taxon>
        <taxon>Eurotiales</taxon>
        <taxon>Aspergillaceae</taxon>
        <taxon>Penicillium</taxon>
    </lineage>
</organism>
<keyword evidence="4 8" id="KW-1133">Transmembrane helix</keyword>
<evidence type="ECO:0000256" key="5">
    <source>
        <dbReference type="ARBA" id="ARBA00023136"/>
    </source>
</evidence>
<evidence type="ECO:0000256" key="7">
    <source>
        <dbReference type="SAM" id="MobiDB-lite"/>
    </source>
</evidence>
<gene>
    <name evidence="10" type="ORF">N7541_012049</name>
</gene>
<feature type="transmembrane region" description="Helical" evidence="8">
    <location>
        <begin position="282"/>
        <end position="308"/>
    </location>
</feature>
<feature type="region of interest" description="Disordered" evidence="7">
    <location>
        <begin position="419"/>
        <end position="446"/>
    </location>
</feature>
<feature type="region of interest" description="Disordered" evidence="7">
    <location>
        <begin position="528"/>
        <end position="550"/>
    </location>
</feature>
<dbReference type="PROSITE" id="PS50002">
    <property type="entry name" value="SH3"/>
    <property type="match status" value="1"/>
</dbReference>
<dbReference type="PANTHER" id="PTHR15549">
    <property type="entry name" value="PAIRED IMMUNOGLOBULIN-LIKE TYPE 2 RECEPTOR"/>
    <property type="match status" value="1"/>
</dbReference>
<feature type="compositionally biased region" description="Polar residues" evidence="7">
    <location>
        <begin position="158"/>
        <end position="208"/>
    </location>
</feature>
<keyword evidence="5 8" id="KW-0472">Membrane</keyword>
<evidence type="ECO:0000256" key="8">
    <source>
        <dbReference type="SAM" id="Phobius"/>
    </source>
</evidence>
<dbReference type="Gene3D" id="2.30.30.40">
    <property type="entry name" value="SH3 Domains"/>
    <property type="match status" value="1"/>
</dbReference>
<evidence type="ECO:0000313" key="11">
    <source>
        <dbReference type="Proteomes" id="UP001148299"/>
    </source>
</evidence>
<comment type="caution">
    <text evidence="10">The sequence shown here is derived from an EMBL/GenBank/DDBJ whole genome shotgun (WGS) entry which is preliminary data.</text>
</comment>
<feature type="compositionally biased region" description="Low complexity" evidence="7">
    <location>
        <begin position="101"/>
        <end position="111"/>
    </location>
</feature>
<evidence type="ECO:0000256" key="1">
    <source>
        <dbReference type="ARBA" id="ARBA00004167"/>
    </source>
</evidence>
<evidence type="ECO:0000256" key="2">
    <source>
        <dbReference type="ARBA" id="ARBA00022443"/>
    </source>
</evidence>